<dbReference type="Proteomes" id="UP001642360">
    <property type="component" value="Unassembled WGS sequence"/>
</dbReference>
<dbReference type="GO" id="GO:0019104">
    <property type="term" value="F:DNA N-glycosylase activity"/>
    <property type="evidence" value="ECO:0007669"/>
    <property type="project" value="UniProtKB-ARBA"/>
</dbReference>
<organism evidence="1 2">
    <name type="scientific">Ilex paraguariensis</name>
    <name type="common">yerba mate</name>
    <dbReference type="NCBI Taxonomy" id="185542"/>
    <lineage>
        <taxon>Eukaryota</taxon>
        <taxon>Viridiplantae</taxon>
        <taxon>Streptophyta</taxon>
        <taxon>Embryophyta</taxon>
        <taxon>Tracheophyta</taxon>
        <taxon>Spermatophyta</taxon>
        <taxon>Magnoliopsida</taxon>
        <taxon>eudicotyledons</taxon>
        <taxon>Gunneridae</taxon>
        <taxon>Pentapetalae</taxon>
        <taxon>asterids</taxon>
        <taxon>campanulids</taxon>
        <taxon>Aquifoliales</taxon>
        <taxon>Aquifoliaceae</taxon>
        <taxon>Ilex</taxon>
    </lineage>
</organism>
<sequence>MATSKNLMDISHPAKRLKRVSSTPTSSLIRKVITTTTNIISSSFDNDHDTTAKKDSSSSSCLTPEQKCRVEFNKSLAKSRRNLKICSEKFSTSTAGERVRYVRLIDLLVEETWLEALPGELEKPYAKKLCYFVRSEICNGGVPIYPPQHLIFNALNTTPFDRVKAVIIGQVLLPI</sequence>
<dbReference type="PANTHER" id="PTHR11264:SF0">
    <property type="entry name" value="URACIL-DNA GLYCOSYLASE"/>
    <property type="match status" value="1"/>
</dbReference>
<dbReference type="Gene3D" id="3.40.470.10">
    <property type="entry name" value="Uracil-DNA glycosylase-like domain"/>
    <property type="match status" value="1"/>
</dbReference>
<dbReference type="InterPro" id="IPR002043">
    <property type="entry name" value="UDG_fam1"/>
</dbReference>
<name>A0ABC8T6P3_9AQUA</name>
<gene>
    <name evidence="1" type="ORF">ILEXP_LOCUS31678</name>
</gene>
<evidence type="ECO:0000313" key="2">
    <source>
        <dbReference type="Proteomes" id="UP001642360"/>
    </source>
</evidence>
<keyword evidence="2" id="KW-1185">Reference proteome</keyword>
<dbReference type="EMBL" id="CAUOFW020003946">
    <property type="protein sequence ID" value="CAK9162732.1"/>
    <property type="molecule type" value="Genomic_DNA"/>
</dbReference>
<evidence type="ECO:0000313" key="1">
    <source>
        <dbReference type="EMBL" id="CAK9162732.1"/>
    </source>
</evidence>
<dbReference type="InterPro" id="IPR036895">
    <property type="entry name" value="Uracil-DNA_glycosylase-like_sf"/>
</dbReference>
<reference evidence="1 2" key="1">
    <citation type="submission" date="2024-02" db="EMBL/GenBank/DDBJ databases">
        <authorList>
            <person name="Vignale AGUSTIN F."/>
            <person name="Sosa J E."/>
            <person name="Modenutti C."/>
        </authorList>
    </citation>
    <scope>NUCLEOTIDE SEQUENCE [LARGE SCALE GENOMIC DNA]</scope>
</reference>
<accession>A0ABC8T6P3</accession>
<proteinExistence type="predicted"/>
<dbReference type="AlphaFoldDB" id="A0ABC8T6P3"/>
<dbReference type="SUPFAM" id="SSF52141">
    <property type="entry name" value="Uracil-DNA glycosylase-like"/>
    <property type="match status" value="1"/>
</dbReference>
<protein>
    <submittedName>
        <fullName evidence="1">Uncharacterized protein</fullName>
    </submittedName>
</protein>
<comment type="caution">
    <text evidence="1">The sequence shown here is derived from an EMBL/GenBank/DDBJ whole genome shotgun (WGS) entry which is preliminary data.</text>
</comment>
<dbReference type="PANTHER" id="PTHR11264">
    <property type="entry name" value="URACIL-DNA GLYCOSYLASE"/>
    <property type="match status" value="1"/>
</dbReference>